<protein>
    <submittedName>
        <fullName evidence="2">Uncharacterized protein</fullName>
    </submittedName>
</protein>
<sequence length="112" mass="13006">MLPQQKTTPMIISITVLSILAYNTPLMVTAKLISRRALVYRYRVSFDEVAGHMLEMDTFRRDLRMSFGQFLLLKQAINPIYQRDKYMANLRNGCIEVNVLLCDSYQADRSPI</sequence>
<keyword evidence="1" id="KW-0472">Membrane</keyword>
<evidence type="ECO:0000313" key="2">
    <source>
        <dbReference type="EMBL" id="KNC73592.1"/>
    </source>
</evidence>
<name>A0A0L0FA64_9EUKA</name>
<dbReference type="RefSeq" id="XP_014147494.1">
    <property type="nucleotide sequence ID" value="XM_014292019.1"/>
</dbReference>
<proteinExistence type="predicted"/>
<keyword evidence="3" id="KW-1185">Reference proteome</keyword>
<organism evidence="2 3">
    <name type="scientific">Sphaeroforma arctica JP610</name>
    <dbReference type="NCBI Taxonomy" id="667725"/>
    <lineage>
        <taxon>Eukaryota</taxon>
        <taxon>Ichthyosporea</taxon>
        <taxon>Ichthyophonida</taxon>
        <taxon>Sphaeroforma</taxon>
    </lineage>
</organism>
<keyword evidence="1" id="KW-1133">Transmembrane helix</keyword>
<dbReference type="GeneID" id="25914354"/>
<gene>
    <name evidence="2" type="ORF">SARC_13850</name>
</gene>
<accession>A0A0L0FA64</accession>
<reference evidence="2 3" key="1">
    <citation type="submission" date="2011-02" db="EMBL/GenBank/DDBJ databases">
        <title>The Genome Sequence of Sphaeroforma arctica JP610.</title>
        <authorList>
            <consortium name="The Broad Institute Genome Sequencing Platform"/>
            <person name="Russ C."/>
            <person name="Cuomo C."/>
            <person name="Young S.K."/>
            <person name="Zeng Q."/>
            <person name="Gargeya S."/>
            <person name="Alvarado L."/>
            <person name="Berlin A."/>
            <person name="Chapman S.B."/>
            <person name="Chen Z."/>
            <person name="Freedman E."/>
            <person name="Gellesch M."/>
            <person name="Goldberg J."/>
            <person name="Griggs A."/>
            <person name="Gujja S."/>
            <person name="Heilman E."/>
            <person name="Heiman D."/>
            <person name="Howarth C."/>
            <person name="Mehta T."/>
            <person name="Neiman D."/>
            <person name="Pearson M."/>
            <person name="Roberts A."/>
            <person name="Saif S."/>
            <person name="Shea T."/>
            <person name="Shenoy N."/>
            <person name="Sisk P."/>
            <person name="Stolte C."/>
            <person name="Sykes S."/>
            <person name="White J."/>
            <person name="Yandava C."/>
            <person name="Burger G."/>
            <person name="Gray M.W."/>
            <person name="Holland P.W.H."/>
            <person name="King N."/>
            <person name="Lang F.B.F."/>
            <person name="Roger A.J."/>
            <person name="Ruiz-Trillo I."/>
            <person name="Haas B."/>
            <person name="Nusbaum C."/>
            <person name="Birren B."/>
        </authorList>
    </citation>
    <scope>NUCLEOTIDE SEQUENCE [LARGE SCALE GENOMIC DNA]</scope>
    <source>
        <strain evidence="2 3">JP610</strain>
    </source>
</reference>
<evidence type="ECO:0000256" key="1">
    <source>
        <dbReference type="SAM" id="Phobius"/>
    </source>
</evidence>
<dbReference type="EMBL" id="KQ245422">
    <property type="protein sequence ID" value="KNC73592.1"/>
    <property type="molecule type" value="Genomic_DNA"/>
</dbReference>
<dbReference type="Proteomes" id="UP000054560">
    <property type="component" value="Unassembled WGS sequence"/>
</dbReference>
<dbReference type="AlphaFoldDB" id="A0A0L0FA64"/>
<evidence type="ECO:0000313" key="3">
    <source>
        <dbReference type="Proteomes" id="UP000054560"/>
    </source>
</evidence>
<feature type="transmembrane region" description="Helical" evidence="1">
    <location>
        <begin position="12"/>
        <end position="33"/>
    </location>
</feature>
<keyword evidence="1" id="KW-0812">Transmembrane</keyword>